<evidence type="ECO:0000313" key="3">
    <source>
        <dbReference type="Proteomes" id="UP001302477"/>
    </source>
</evidence>
<keyword evidence="3" id="KW-1185">Reference proteome</keyword>
<proteinExistence type="predicted"/>
<dbReference type="AlphaFoldDB" id="A0AAU0MZQ4"/>
<sequence>MKNYSISVGRFLALPLLLIGLYSSFGSAAPYETPDYYLCNNRIGGEWNFGRVPSACDVAPWGDPVYVTDNFAPVIFDDNVAVSGERQRYMQEVHAMLRDSVKYYLLARKPDAGADEIAAWQQANFAKAHQETFWTHYRNATDGNIKMVRGDYGHGHGMVQIDDRWHFPKLEEGKGWHIFENIIYGMELFYDAWEDAATTSCVSSPSNWRDRARSAYSVYNGGASKICRWTNPNDTWAQNDIGFADKYDSQTWLNYIGDTYQETTLDIPCFMEGNPGCTAVAAVNADDPANWPGRQIYLASGETCRFEGGTFECVANPVDIMCLNIQYGAPTGTSLSPTAGATESYSKTLHEKHSCYAGAVAGLATVGESVRSELNVTMRATPGGSSLGITSKAGKVYQVLDYVVNDLNAQYRYYLISENGRLGYIYAGKISDHGNWATSASYSELSEVLIPQPGDHIRIVPESGISLRDAPGGNLLATIPGDKKRRVFSVVVQGADNSIYYGVAYDDLVGYIYGGKVLNGMTLQDWVLPDGVSPTPLHPDTGDVIEIANSAGINMREVPGGSFMVTIPRGTLLYVFTTVVQGTNDYLYYEVAYNGQRGYIYGGQLAGTRTVENWAVLSQVQLARAGDTLELLKNGSQYVTPGEDVIQPVSAGKRVKVLSAAVQGDDNEVYYEVKYRGETGFIYGGSLTPASTLSNWAVIVKEN</sequence>
<gene>
    <name evidence="2" type="ORF">R5R33_16410</name>
</gene>
<protein>
    <recommendedName>
        <fullName evidence="4">SH3 domain-containing protein</fullName>
    </recommendedName>
</protein>
<feature type="signal peptide" evidence="1">
    <location>
        <begin position="1"/>
        <end position="28"/>
    </location>
</feature>
<feature type="chain" id="PRO_5043916662" description="SH3 domain-containing protein" evidence="1">
    <location>
        <begin position="29"/>
        <end position="703"/>
    </location>
</feature>
<reference evidence="2 3" key="1">
    <citation type="submission" date="2023-10" db="EMBL/GenBank/DDBJ databases">
        <title>Description of Microbulbifer bruguierae sp. nov., isolated from the sediments of mangrove plant Bruguiera sexangula and comparative genomic analyses of the genus Microbulbifer.</title>
        <authorList>
            <person name="Long M."/>
        </authorList>
    </citation>
    <scope>NUCLEOTIDE SEQUENCE [LARGE SCALE GENOMIC DNA]</scope>
    <source>
        <strain evidence="2 3">SPO729</strain>
    </source>
</reference>
<dbReference type="Gene3D" id="1.10.530.10">
    <property type="match status" value="1"/>
</dbReference>
<organism evidence="2 3">
    <name type="scientific">Microbulbifer pacificus</name>
    <dbReference type="NCBI Taxonomy" id="407164"/>
    <lineage>
        <taxon>Bacteria</taxon>
        <taxon>Pseudomonadati</taxon>
        <taxon>Pseudomonadota</taxon>
        <taxon>Gammaproteobacteria</taxon>
        <taxon>Cellvibrionales</taxon>
        <taxon>Microbulbiferaceae</taxon>
        <taxon>Microbulbifer</taxon>
    </lineage>
</organism>
<dbReference type="Proteomes" id="UP001302477">
    <property type="component" value="Chromosome"/>
</dbReference>
<evidence type="ECO:0000313" key="2">
    <source>
        <dbReference type="EMBL" id="WOX05309.1"/>
    </source>
</evidence>
<dbReference type="KEGG" id="mpaf:R5R33_16410"/>
<evidence type="ECO:0000256" key="1">
    <source>
        <dbReference type="SAM" id="SignalP"/>
    </source>
</evidence>
<name>A0AAU0MZQ4_9GAMM</name>
<dbReference type="EMBL" id="CP137555">
    <property type="protein sequence ID" value="WOX05309.1"/>
    <property type="molecule type" value="Genomic_DNA"/>
</dbReference>
<accession>A0AAU0MZQ4</accession>
<dbReference type="RefSeq" id="WP_318953783.1">
    <property type="nucleotide sequence ID" value="NZ_CP137555.1"/>
</dbReference>
<evidence type="ECO:0008006" key="4">
    <source>
        <dbReference type="Google" id="ProtNLM"/>
    </source>
</evidence>
<keyword evidence="1" id="KW-0732">Signal</keyword>